<evidence type="ECO:0000256" key="2">
    <source>
        <dbReference type="ARBA" id="ARBA00022603"/>
    </source>
</evidence>
<proteinExistence type="inferred from homology"/>
<dbReference type="Gene3D" id="3.20.20.480">
    <property type="entry name" value="Trimethylamine methyltransferase-like"/>
    <property type="match status" value="1"/>
</dbReference>
<gene>
    <name evidence="4" type="ORF">LCGC14_2998290</name>
</gene>
<comment type="caution">
    <text evidence="4">The sequence shown here is derived from an EMBL/GenBank/DDBJ whole genome shotgun (WGS) entry which is preliminary data.</text>
</comment>
<evidence type="ECO:0000313" key="4">
    <source>
        <dbReference type="EMBL" id="KKK63042.1"/>
    </source>
</evidence>
<organism evidence="4">
    <name type="scientific">marine sediment metagenome</name>
    <dbReference type="NCBI Taxonomy" id="412755"/>
    <lineage>
        <taxon>unclassified sequences</taxon>
        <taxon>metagenomes</taxon>
        <taxon>ecological metagenomes</taxon>
    </lineage>
</organism>
<keyword evidence="3" id="KW-0808">Transferase</keyword>
<name>A0A0F8X1S6_9ZZZZ</name>
<feature type="non-terminal residue" evidence="4">
    <location>
        <position position="140"/>
    </location>
</feature>
<dbReference type="GO" id="GO:0032259">
    <property type="term" value="P:methylation"/>
    <property type="evidence" value="ECO:0007669"/>
    <property type="project" value="UniProtKB-KW"/>
</dbReference>
<evidence type="ECO:0008006" key="5">
    <source>
        <dbReference type="Google" id="ProtNLM"/>
    </source>
</evidence>
<reference evidence="4" key="1">
    <citation type="journal article" date="2015" name="Nature">
        <title>Complex archaea that bridge the gap between prokaryotes and eukaryotes.</title>
        <authorList>
            <person name="Spang A."/>
            <person name="Saw J.H."/>
            <person name="Jorgensen S.L."/>
            <person name="Zaremba-Niedzwiedzka K."/>
            <person name="Martijn J."/>
            <person name="Lind A.E."/>
            <person name="van Eijk R."/>
            <person name="Schleper C."/>
            <person name="Guy L."/>
            <person name="Ettema T.J."/>
        </authorList>
    </citation>
    <scope>NUCLEOTIDE SEQUENCE</scope>
</reference>
<accession>A0A0F8X1S6</accession>
<protein>
    <recommendedName>
        <fullName evidence="5">Trimethylamine methyltransferase</fullName>
    </recommendedName>
</protein>
<keyword evidence="2" id="KW-0489">Methyltransferase</keyword>
<dbReference type="InterPro" id="IPR038601">
    <property type="entry name" value="MttB-like_sf"/>
</dbReference>
<evidence type="ECO:0000256" key="1">
    <source>
        <dbReference type="ARBA" id="ARBA00007137"/>
    </source>
</evidence>
<dbReference type="AlphaFoldDB" id="A0A0F8X1S6"/>
<dbReference type="GO" id="GO:0008168">
    <property type="term" value="F:methyltransferase activity"/>
    <property type="evidence" value="ECO:0007669"/>
    <property type="project" value="UniProtKB-KW"/>
</dbReference>
<dbReference type="EMBL" id="LAZR01061705">
    <property type="protein sequence ID" value="KKK63042.1"/>
    <property type="molecule type" value="Genomic_DNA"/>
</dbReference>
<dbReference type="InterPro" id="IPR010426">
    <property type="entry name" value="MTTB_MeTrfase"/>
</dbReference>
<evidence type="ECO:0000256" key="3">
    <source>
        <dbReference type="ARBA" id="ARBA00022679"/>
    </source>
</evidence>
<dbReference type="Pfam" id="PF06253">
    <property type="entry name" value="MTTB"/>
    <property type="match status" value="1"/>
</dbReference>
<dbReference type="GO" id="GO:0015948">
    <property type="term" value="P:methanogenesis"/>
    <property type="evidence" value="ECO:0007669"/>
    <property type="project" value="InterPro"/>
</dbReference>
<sequence length="140" mass="14958">MFQPGTPLIYDVLSTVADMRTATYVPGAIETGILQMAHSQMAQFYHVPSGGYIGVTNAHTNDAQSGYETGMNTTAAILAGADMLNMGGLLDSLMDFDYAKAVIDNEIALMLKKIKRGLEFSEENLSLELIAEIGPGGSYS</sequence>
<comment type="similarity">
    <text evidence="1">Belongs to the trimethylamine methyltransferase family.</text>
</comment>